<dbReference type="Proteomes" id="UP000095673">
    <property type="component" value="Unassembled WGS sequence"/>
</dbReference>
<evidence type="ECO:0000313" key="3">
    <source>
        <dbReference type="Proteomes" id="UP000095673"/>
    </source>
</evidence>
<sequence>MNWQKGLHLKTLQHFYVKIQQLYLKKSMLIGFQIGITKVLFIMRRTFVFIVTIVKRPMPVEKSFSVALNVPHVQPVIRPVRTLKKNDVNDCTKRHMFVMAARKK</sequence>
<evidence type="ECO:0000256" key="1">
    <source>
        <dbReference type="SAM" id="Phobius"/>
    </source>
</evidence>
<dbReference type="EMBL" id="CYXM01000011">
    <property type="protein sequence ID" value="CUN18287.1"/>
    <property type="molecule type" value="Genomic_DNA"/>
</dbReference>
<gene>
    <name evidence="2" type="ORF">ERS852580_02395</name>
</gene>
<name>A0A173UW09_9FIRM</name>
<organism evidence="2 3">
    <name type="scientific">Agathobacter rectalis</name>
    <dbReference type="NCBI Taxonomy" id="39491"/>
    <lineage>
        <taxon>Bacteria</taxon>
        <taxon>Bacillati</taxon>
        <taxon>Bacillota</taxon>
        <taxon>Clostridia</taxon>
        <taxon>Lachnospirales</taxon>
        <taxon>Lachnospiraceae</taxon>
        <taxon>Agathobacter</taxon>
    </lineage>
</organism>
<dbReference type="AlphaFoldDB" id="A0A173UW09"/>
<accession>A0A173UW09</accession>
<keyword evidence="1" id="KW-0472">Membrane</keyword>
<evidence type="ECO:0000313" key="2">
    <source>
        <dbReference type="EMBL" id="CUN18287.1"/>
    </source>
</evidence>
<keyword evidence="1" id="KW-0812">Transmembrane</keyword>
<reference evidence="2 3" key="1">
    <citation type="submission" date="2015-09" db="EMBL/GenBank/DDBJ databases">
        <authorList>
            <consortium name="Pathogen Informatics"/>
        </authorList>
    </citation>
    <scope>NUCLEOTIDE SEQUENCE [LARGE SCALE GENOMIC DNA]</scope>
    <source>
        <strain evidence="2 3">2789STDY5834968</strain>
    </source>
</reference>
<protein>
    <submittedName>
        <fullName evidence="2">Uncharacterized protein</fullName>
    </submittedName>
</protein>
<proteinExistence type="predicted"/>
<feature type="transmembrane region" description="Helical" evidence="1">
    <location>
        <begin position="30"/>
        <end position="54"/>
    </location>
</feature>
<keyword evidence="1" id="KW-1133">Transmembrane helix</keyword>